<evidence type="ECO:0000259" key="2">
    <source>
        <dbReference type="Pfam" id="PF13529"/>
    </source>
</evidence>
<dbReference type="AlphaFoldDB" id="A0A5C8ZQF3"/>
<dbReference type="NCBIfam" id="NF033920">
    <property type="entry name" value="C39_PA2778_fam"/>
    <property type="match status" value="1"/>
</dbReference>
<sequence>MASRLLQWVSLALLSCLLTACAVYPDQPPAPQAGPAELTGVPFFPQSEYQCGPAALATSLLYSGVEVDDQALEQAVFLPGRQGSLQAELLAASRRYGRIPYRIPGTPDALIAELDAGNPVLVMQNLGIDALPQWHYAVVVGYEPNRREWILRSGTERRRLESHRRFLLSWQKASHWAVVTLPPERLPASVTPAAATLALADAERVLGEAALLPGWEAAVARWPQQPEFLFGAANAQRAAGNDQAASKRFAQLLALAPDHYAGRNNYADLLLAQGCPASGREVLSPAVQAEGLPPELAAVIAATAGELAGHPAAADASHCSDLYPLMLPEAP</sequence>
<accession>A0A5C8ZQF3</accession>
<evidence type="ECO:0000313" key="4">
    <source>
        <dbReference type="Proteomes" id="UP000321039"/>
    </source>
</evidence>
<keyword evidence="4" id="KW-1185">Reference proteome</keyword>
<gene>
    <name evidence="3" type="ORF">FV139_19330</name>
</gene>
<dbReference type="SUPFAM" id="SSF48452">
    <property type="entry name" value="TPR-like"/>
    <property type="match status" value="1"/>
</dbReference>
<feature type="chain" id="PRO_5023030793" evidence="1">
    <location>
        <begin position="23"/>
        <end position="331"/>
    </location>
</feature>
<comment type="caution">
    <text evidence="3">The sequence shown here is derived from an EMBL/GenBank/DDBJ whole genome shotgun (WGS) entry which is preliminary data.</text>
</comment>
<dbReference type="Gene3D" id="1.25.40.10">
    <property type="entry name" value="Tetratricopeptide repeat domain"/>
    <property type="match status" value="1"/>
</dbReference>
<dbReference type="Pfam" id="PF13529">
    <property type="entry name" value="Peptidase_C39_2"/>
    <property type="match status" value="1"/>
</dbReference>
<dbReference type="Gene3D" id="3.90.70.10">
    <property type="entry name" value="Cysteine proteinases"/>
    <property type="match status" value="1"/>
</dbReference>
<dbReference type="RefSeq" id="WP_148070129.1">
    <property type="nucleotide sequence ID" value="NZ_VRZA01000009.1"/>
</dbReference>
<feature type="signal peptide" evidence="1">
    <location>
        <begin position="1"/>
        <end position="22"/>
    </location>
</feature>
<dbReference type="Proteomes" id="UP000321039">
    <property type="component" value="Unassembled WGS sequence"/>
</dbReference>
<dbReference type="PROSITE" id="PS51257">
    <property type="entry name" value="PROKAR_LIPOPROTEIN"/>
    <property type="match status" value="1"/>
</dbReference>
<evidence type="ECO:0000256" key="1">
    <source>
        <dbReference type="SAM" id="SignalP"/>
    </source>
</evidence>
<dbReference type="EMBL" id="VRZA01000009">
    <property type="protein sequence ID" value="TXS89880.1"/>
    <property type="molecule type" value="Genomic_DNA"/>
</dbReference>
<keyword evidence="1" id="KW-0732">Signal</keyword>
<evidence type="ECO:0000313" key="3">
    <source>
        <dbReference type="EMBL" id="TXS89880.1"/>
    </source>
</evidence>
<feature type="domain" description="Peptidase C39-like" evidence="2">
    <location>
        <begin position="40"/>
        <end position="147"/>
    </location>
</feature>
<dbReference type="InterPro" id="IPR039564">
    <property type="entry name" value="Peptidase_C39-like"/>
</dbReference>
<organism evidence="3 4">
    <name type="scientific">Parahaliea maris</name>
    <dbReference type="NCBI Taxonomy" id="2716870"/>
    <lineage>
        <taxon>Bacteria</taxon>
        <taxon>Pseudomonadati</taxon>
        <taxon>Pseudomonadota</taxon>
        <taxon>Gammaproteobacteria</taxon>
        <taxon>Cellvibrionales</taxon>
        <taxon>Halieaceae</taxon>
        <taxon>Parahaliea</taxon>
    </lineage>
</organism>
<dbReference type="CDD" id="cd02549">
    <property type="entry name" value="Peptidase_C39A"/>
    <property type="match status" value="1"/>
</dbReference>
<proteinExistence type="predicted"/>
<reference evidence="3 4" key="1">
    <citation type="submission" date="2019-08" db="EMBL/GenBank/DDBJ databases">
        <title>Parahaliea maris sp. nov., isolated from the surface seawater.</title>
        <authorList>
            <person name="Liu Y."/>
        </authorList>
    </citation>
    <scope>NUCLEOTIDE SEQUENCE [LARGE SCALE GENOMIC DNA]</scope>
    <source>
        <strain evidence="3 4">HSLHS9</strain>
    </source>
</reference>
<dbReference type="InterPro" id="IPR011990">
    <property type="entry name" value="TPR-like_helical_dom_sf"/>
</dbReference>
<dbReference type="InterPro" id="IPR039563">
    <property type="entry name" value="Peptidase_C39_single_dom"/>
</dbReference>
<name>A0A5C8ZQF3_9GAMM</name>
<protein>
    <submittedName>
        <fullName evidence="3">Peptidase C39 family protein</fullName>
    </submittedName>
</protein>